<sequence length="677" mass="74169">MSTNCSYSPYKAFYGYDRTHIKRITVAEYLGEDENAIPLASSGLKGDADRGRNGLLNSRDPSVVFHSKFPVHDCHGRELCVLYQMIESEVQHEIRRIEMGGCDTRKSTVCFVSKHTTNEETPNPVGPCAVKQEERDAVKERERHSEASTAYRPTPYVYLPSLSYSDSTLEVSPSTHCFSDVAVSSQPEARTTAATDVTRASSFSVYRDSGPSPYVKPLLEQEQQSHGILPQSEVMSDGRHSAFPPGLATCDLENEETTDKSIRPISVPPPQRSSTASPARCGGVADNEEEVAHIYATTLFDKLSTDTNVGPVEALAMAPTGALTTRQLLSSVLPTAPQRVLQHPTPIQSQVYGTHSQVIPAVIVTPFINANIEAFCAGGDFFTSNAPTPQLDVGKVLILEGHFYRIAYYHASADVYEAREMAEGPTQGVPSVTMTTASGEVFPQTLIYRWRISAMQQDVNEAHCAALGLSYVTGGSSLVRVSGCRYSDGGLTVITLQKGYRSVPLSSVPITPRSFPTCVRLLLRMMLDLVARRTVHGTMRGMNQIFFAMSLERGAQDVESAAFLIPVHWERLVDFSMFADRNAGHTIPLADGDGSTEGERVYHGQDVAMLVNMLLNSENAVHLQQHQVVELRQLVTHASETTQIAKYLVQLNRAIATIPPDMAALRVDYEAALQFSC</sequence>
<organism evidence="2">
    <name type="scientific">Trypanosoma congolense (strain IL3000)</name>
    <dbReference type="NCBI Taxonomy" id="1068625"/>
    <lineage>
        <taxon>Eukaryota</taxon>
        <taxon>Discoba</taxon>
        <taxon>Euglenozoa</taxon>
        <taxon>Kinetoplastea</taxon>
        <taxon>Metakinetoplastina</taxon>
        <taxon>Trypanosomatida</taxon>
        <taxon>Trypanosomatidae</taxon>
        <taxon>Trypanosoma</taxon>
        <taxon>Nannomonas</taxon>
    </lineage>
</organism>
<evidence type="ECO:0008006" key="3">
    <source>
        <dbReference type="Google" id="ProtNLM"/>
    </source>
</evidence>
<evidence type="ECO:0000256" key="1">
    <source>
        <dbReference type="SAM" id="MobiDB-lite"/>
    </source>
</evidence>
<proteinExistence type="predicted"/>
<feature type="region of interest" description="Disordered" evidence="1">
    <location>
        <begin position="254"/>
        <end position="282"/>
    </location>
</feature>
<protein>
    <recommendedName>
        <fullName evidence="3">Kinetoplastid kinetochore protein 14</fullName>
    </recommendedName>
</protein>
<dbReference type="AlphaFoldDB" id="G0UWT1"/>
<dbReference type="EMBL" id="HE575323">
    <property type="protein sequence ID" value="CCC93848.1"/>
    <property type="molecule type" value="Genomic_DNA"/>
</dbReference>
<evidence type="ECO:0000313" key="2">
    <source>
        <dbReference type="EMBL" id="CCC93848.1"/>
    </source>
</evidence>
<accession>G0UWT1</accession>
<gene>
    <name evidence="2" type="ORF">TCIL3000_10_6210</name>
</gene>
<reference evidence="2" key="1">
    <citation type="journal article" date="2012" name="Proc. Natl. Acad. Sci. U.S.A.">
        <title>Antigenic diversity is generated by distinct evolutionary mechanisms in African trypanosome species.</title>
        <authorList>
            <person name="Jackson A.P."/>
            <person name="Berry A."/>
            <person name="Aslett M."/>
            <person name="Allison H.C."/>
            <person name="Burton P."/>
            <person name="Vavrova-Anderson J."/>
            <person name="Brown R."/>
            <person name="Browne H."/>
            <person name="Corton N."/>
            <person name="Hauser H."/>
            <person name="Gamble J."/>
            <person name="Gilderthorp R."/>
            <person name="Marcello L."/>
            <person name="McQuillan J."/>
            <person name="Otto T.D."/>
            <person name="Quail M.A."/>
            <person name="Sanders M.J."/>
            <person name="van Tonder A."/>
            <person name="Ginger M.L."/>
            <person name="Field M.C."/>
            <person name="Barry J.D."/>
            <person name="Hertz-Fowler C."/>
            <person name="Berriman M."/>
        </authorList>
    </citation>
    <scope>NUCLEOTIDE SEQUENCE</scope>
    <source>
        <strain evidence="2">IL3000</strain>
    </source>
</reference>
<dbReference type="VEuPathDB" id="TriTrypDB:TcIL3000_10_6210"/>
<name>G0UWT1_TRYCI</name>